<keyword evidence="1" id="KW-0032">Aminotransferase</keyword>
<sequence length="434" mass="46231">MKLADMQKSDLEAVEKQLLGEFEALKGEGLSLDMTRGKPAPDQLTLADGMLSLVGPGETAGEDGTDYRNYGIVEGIPEARRLFAEYMGVTPAQIIVGGNGSLTMMYDTLAGAVLFGMPGGKGPWKRAGAAAGSGEGASKVICPVPGYDRHFAICERLGLEMVTVPMLDDGPDMDAVEALAADPDVKAIWCVPKYSNPTGAVYSQAVSERLAKMTTGAPDFRILWDNAYAVHHLGGGPAEIPDILSLCEKAGNPDRVLMFGSTSKITYAGSGVAMMAASETNIADAAKKLSFATIGPDKLNQLRHVRFFQSMDGILAHMEKHADIVKPKFDAVEEALSRRLADKGIADWTAPQGGYFVSLDVMDDCASEIIRLAGEAGVKCTPAGSTFPYKKDPADRNIRIAPTLPSVAEIEKAMEVLCVAVELTCARRLLGRNR</sequence>
<accession>A0A437QH40</accession>
<dbReference type="Gene3D" id="3.40.640.10">
    <property type="entry name" value="Type I PLP-dependent aspartate aminotransferase-like (Major domain)"/>
    <property type="match status" value="1"/>
</dbReference>
<comment type="caution">
    <text evidence="1">The sequence shown here is derived from an EMBL/GenBank/DDBJ whole genome shotgun (WGS) entry which is preliminary data.</text>
</comment>
<dbReference type="Pfam" id="PF12897">
    <property type="entry name" value="Asp_aminotransf"/>
    <property type="match status" value="1"/>
</dbReference>
<keyword evidence="2" id="KW-1185">Reference proteome</keyword>
<dbReference type="SUPFAM" id="SSF53383">
    <property type="entry name" value="PLP-dependent transferases"/>
    <property type="match status" value="1"/>
</dbReference>
<keyword evidence="1" id="KW-0808">Transferase</keyword>
<proteinExistence type="predicted"/>
<dbReference type="InterPro" id="IPR015424">
    <property type="entry name" value="PyrdxlP-dep_Trfase"/>
</dbReference>
<name>A0A437QH40_9PROT</name>
<evidence type="ECO:0000313" key="1">
    <source>
        <dbReference type="EMBL" id="RVU33726.1"/>
    </source>
</evidence>
<dbReference type="InterPro" id="IPR015421">
    <property type="entry name" value="PyrdxlP-dep_Trfase_major"/>
</dbReference>
<organism evidence="1 2">
    <name type="scientific">Hwanghaeella grinnelliae</name>
    <dbReference type="NCBI Taxonomy" id="2500179"/>
    <lineage>
        <taxon>Bacteria</taxon>
        <taxon>Pseudomonadati</taxon>
        <taxon>Pseudomonadota</taxon>
        <taxon>Alphaproteobacteria</taxon>
        <taxon>Rhodospirillales</taxon>
        <taxon>Rhodospirillaceae</taxon>
        <taxon>Hwanghaeella</taxon>
    </lineage>
</organism>
<gene>
    <name evidence="1" type="ORF">EOI86_21510</name>
</gene>
<dbReference type="PANTHER" id="PTHR43799">
    <property type="entry name" value="AMINOTRANSFERASE, PUTATIVE-RELATED"/>
    <property type="match status" value="1"/>
</dbReference>
<dbReference type="Gene3D" id="3.90.1150.10">
    <property type="entry name" value="Aspartate Aminotransferase, domain 1"/>
    <property type="match status" value="1"/>
</dbReference>
<reference evidence="2" key="1">
    <citation type="submission" date="2019-01" db="EMBL/GenBank/DDBJ databases">
        <title>Gri0909 isolated from a small marine red alga.</title>
        <authorList>
            <person name="Kim J."/>
            <person name="Jeong S.E."/>
            <person name="Jeon C.O."/>
        </authorList>
    </citation>
    <scope>NUCLEOTIDE SEQUENCE [LARGE SCALE GENOMIC DNA]</scope>
    <source>
        <strain evidence="2">Gri0909</strain>
    </source>
</reference>
<dbReference type="InterPro" id="IPR015422">
    <property type="entry name" value="PyrdxlP-dep_Trfase_small"/>
</dbReference>
<dbReference type="PANTHER" id="PTHR43799:SF1">
    <property type="entry name" value="ASPARTATE AMINOTRANSFERASE"/>
    <property type="match status" value="1"/>
</dbReference>
<evidence type="ECO:0000313" key="2">
    <source>
        <dbReference type="Proteomes" id="UP000287447"/>
    </source>
</evidence>
<dbReference type="CDD" id="cd00609">
    <property type="entry name" value="AAT_like"/>
    <property type="match status" value="1"/>
</dbReference>
<dbReference type="GO" id="GO:0004069">
    <property type="term" value="F:L-aspartate:2-oxoglutarate aminotransferase activity"/>
    <property type="evidence" value="ECO:0007669"/>
    <property type="project" value="InterPro"/>
</dbReference>
<dbReference type="RefSeq" id="WP_127767756.1">
    <property type="nucleotide sequence ID" value="NZ_SADE01000004.1"/>
</dbReference>
<dbReference type="EMBL" id="SADE01000004">
    <property type="protein sequence ID" value="RVU33726.1"/>
    <property type="molecule type" value="Genomic_DNA"/>
</dbReference>
<dbReference type="AlphaFoldDB" id="A0A437QH40"/>
<dbReference type="Proteomes" id="UP000287447">
    <property type="component" value="Unassembled WGS sequence"/>
</dbReference>
<dbReference type="OrthoDB" id="9804020at2"/>
<protein>
    <submittedName>
        <fullName evidence="1">Aminotransferase class I/II-fold pyridoxal phosphate-dependent enzyme</fullName>
    </submittedName>
</protein>
<dbReference type="InterPro" id="IPR024551">
    <property type="entry name" value="AspAT_Ic"/>
</dbReference>